<comment type="caution">
    <text evidence="1">The sequence shown here is derived from an EMBL/GenBank/DDBJ whole genome shotgun (WGS) entry which is preliminary data.</text>
</comment>
<dbReference type="Proteomes" id="UP000535182">
    <property type="component" value="Unassembled WGS sequence"/>
</dbReference>
<organism evidence="1 2">
    <name type="scientific">Tunturiibacter gelidiferens</name>
    <dbReference type="NCBI Taxonomy" id="3069689"/>
    <lineage>
        <taxon>Bacteria</taxon>
        <taxon>Pseudomonadati</taxon>
        <taxon>Acidobacteriota</taxon>
        <taxon>Terriglobia</taxon>
        <taxon>Terriglobales</taxon>
        <taxon>Acidobacteriaceae</taxon>
        <taxon>Tunturiibacter</taxon>
    </lineage>
</organism>
<evidence type="ECO:0000313" key="2">
    <source>
        <dbReference type="Proteomes" id="UP000535182"/>
    </source>
</evidence>
<name>A0A9X0QHH1_9BACT</name>
<dbReference type="AlphaFoldDB" id="A0A9X0QHH1"/>
<protein>
    <submittedName>
        <fullName evidence="1">Uncharacterized protein</fullName>
    </submittedName>
</protein>
<keyword evidence="2" id="KW-1185">Reference proteome</keyword>
<accession>A0A9X0QHH1</accession>
<proteinExistence type="predicted"/>
<evidence type="ECO:0000313" key="1">
    <source>
        <dbReference type="EMBL" id="MBB5330283.1"/>
    </source>
</evidence>
<gene>
    <name evidence="1" type="ORF">HDF14_003916</name>
</gene>
<sequence length="43" mass="4637">MSLEQGLGSKRWTKVVEMLPDQLHHHLDTCTAAAGFQSGAATL</sequence>
<dbReference type="EMBL" id="JACHEB010000009">
    <property type="protein sequence ID" value="MBB5330283.1"/>
    <property type="molecule type" value="Genomic_DNA"/>
</dbReference>
<reference evidence="1 2" key="1">
    <citation type="submission" date="2020-08" db="EMBL/GenBank/DDBJ databases">
        <title>Genomic Encyclopedia of Type Strains, Phase IV (KMG-V): Genome sequencing to study the core and pangenomes of soil and plant-associated prokaryotes.</title>
        <authorList>
            <person name="Whitman W."/>
        </authorList>
    </citation>
    <scope>NUCLEOTIDE SEQUENCE [LARGE SCALE GENOMIC DNA]</scope>
    <source>
        <strain evidence="1 2">X5P2</strain>
    </source>
</reference>